<comment type="caution">
    <text evidence="1">The sequence shown here is derived from an EMBL/GenBank/DDBJ whole genome shotgun (WGS) entry which is preliminary data.</text>
</comment>
<protein>
    <submittedName>
        <fullName evidence="1">Polyketide cyclase/dehydrase</fullName>
    </submittedName>
</protein>
<accession>D5PEJ3</accession>
<dbReference type="Gene3D" id="3.30.530.20">
    <property type="match status" value="1"/>
</dbReference>
<dbReference type="CDD" id="cd07819">
    <property type="entry name" value="SRPBCC_2"/>
    <property type="match status" value="1"/>
</dbReference>
<dbReference type="Pfam" id="PF10604">
    <property type="entry name" value="Polyketide_cyc2"/>
    <property type="match status" value="1"/>
</dbReference>
<gene>
    <name evidence="1" type="ORF">HMPREF0591_4670</name>
</gene>
<organism evidence="1 2">
    <name type="scientific">Mycobacterium parascrofulaceum ATCC BAA-614</name>
    <dbReference type="NCBI Taxonomy" id="525368"/>
    <lineage>
        <taxon>Bacteria</taxon>
        <taxon>Bacillati</taxon>
        <taxon>Actinomycetota</taxon>
        <taxon>Actinomycetes</taxon>
        <taxon>Mycobacteriales</taxon>
        <taxon>Mycobacteriaceae</taxon>
        <taxon>Mycobacterium</taxon>
        <taxon>Mycobacterium simiae complex</taxon>
    </lineage>
</organism>
<dbReference type="HOGENOM" id="CLU_128243_1_0_11"/>
<sequence length="147" mass="16034">MALKESRDIVIEASPEEILDVIADFEAMPEWSEPHQSAEVLSTGADGRPEQVKMKVKVAGITDEQVVAYTWAADSVSWKLVSSSQQKAQDGKYTLVPQGDATLVKFELLADPNVPLPGFVLKRAVKGTIDSATKALRERVLKVKKGN</sequence>
<dbReference type="AlphaFoldDB" id="D5PEJ3"/>
<dbReference type="SUPFAM" id="SSF55961">
    <property type="entry name" value="Bet v1-like"/>
    <property type="match status" value="1"/>
</dbReference>
<proteinExistence type="predicted"/>
<dbReference type="PANTHER" id="PTHR39683">
    <property type="entry name" value="CONSERVED PROTEIN TB16.3"/>
    <property type="match status" value="1"/>
</dbReference>
<dbReference type="eggNOG" id="COG3832">
    <property type="taxonomic scope" value="Bacteria"/>
</dbReference>
<dbReference type="RefSeq" id="WP_007168659.1">
    <property type="nucleotide sequence ID" value="NZ_GG770554.1"/>
</dbReference>
<dbReference type="PANTHER" id="PTHR39683:SF4">
    <property type="entry name" value="COENZYME Q-BINDING PROTEIN COQ10 START DOMAIN-CONTAINING PROTEIN"/>
    <property type="match status" value="1"/>
</dbReference>
<evidence type="ECO:0000313" key="2">
    <source>
        <dbReference type="Proteomes" id="UP000003653"/>
    </source>
</evidence>
<dbReference type="InterPro" id="IPR019587">
    <property type="entry name" value="Polyketide_cyclase/dehydratase"/>
</dbReference>
<dbReference type="InterPro" id="IPR023393">
    <property type="entry name" value="START-like_dom_sf"/>
</dbReference>
<dbReference type="EMBL" id="ADNV01000327">
    <property type="protein sequence ID" value="EFG75570.1"/>
    <property type="molecule type" value="Genomic_DNA"/>
</dbReference>
<name>D5PEJ3_9MYCO</name>
<evidence type="ECO:0000313" key="1">
    <source>
        <dbReference type="EMBL" id="EFG75570.1"/>
    </source>
</evidence>
<dbReference type="Proteomes" id="UP000003653">
    <property type="component" value="Unassembled WGS sequence"/>
</dbReference>
<reference evidence="1 2" key="1">
    <citation type="submission" date="2010-04" db="EMBL/GenBank/DDBJ databases">
        <authorList>
            <person name="Muzny D."/>
            <person name="Qin X."/>
            <person name="Deng J."/>
            <person name="Jiang H."/>
            <person name="Liu Y."/>
            <person name="Qu J."/>
            <person name="Song X.-Z."/>
            <person name="Zhang L."/>
            <person name="Thornton R."/>
            <person name="Coyle M."/>
            <person name="Francisco L."/>
            <person name="Jackson L."/>
            <person name="Javaid M."/>
            <person name="Korchina V."/>
            <person name="Kovar C."/>
            <person name="Mata R."/>
            <person name="Mathew T."/>
            <person name="Ngo R."/>
            <person name="Nguyen L."/>
            <person name="Nguyen N."/>
            <person name="Okwuonu G."/>
            <person name="Ongeri F."/>
            <person name="Pham C."/>
            <person name="Simmons D."/>
            <person name="Wilczek-Boney K."/>
            <person name="Hale W."/>
            <person name="Jakkamsetti A."/>
            <person name="Pham P."/>
            <person name="Ruth R."/>
            <person name="San Lucas F."/>
            <person name="Warren J."/>
            <person name="Zhang J."/>
            <person name="Zhao Z."/>
            <person name="Zhou C."/>
            <person name="Zhu D."/>
            <person name="Lee S."/>
            <person name="Bess C."/>
            <person name="Blankenburg K."/>
            <person name="Forbes L."/>
            <person name="Fu Q."/>
            <person name="Gubbala S."/>
            <person name="Hirani K."/>
            <person name="Jayaseelan J.C."/>
            <person name="Lara F."/>
            <person name="Munidasa M."/>
            <person name="Palculict T."/>
            <person name="Patil S."/>
            <person name="Pu L.-L."/>
            <person name="Saada N."/>
            <person name="Tang L."/>
            <person name="Weissenberger G."/>
            <person name="Zhu Y."/>
            <person name="Hemphill L."/>
            <person name="Shang Y."/>
            <person name="Youmans B."/>
            <person name="Ayvaz T."/>
            <person name="Ross M."/>
            <person name="Santibanez J."/>
            <person name="Aqrawi P."/>
            <person name="Gross S."/>
            <person name="Joshi V."/>
            <person name="Fowler G."/>
            <person name="Nazareth L."/>
            <person name="Reid J."/>
            <person name="Worley K."/>
            <person name="Petrosino J."/>
            <person name="Highlander S."/>
            <person name="Gibbs R."/>
        </authorList>
    </citation>
    <scope>NUCLEOTIDE SEQUENCE [LARGE SCALE GENOMIC DNA]</scope>
    <source>
        <strain evidence="1 2">ATCC BAA-614</strain>
    </source>
</reference>
<keyword evidence="2" id="KW-1185">Reference proteome</keyword>